<dbReference type="Proteomes" id="UP000285301">
    <property type="component" value="Unassembled WGS sequence"/>
</dbReference>
<evidence type="ECO:0000256" key="11">
    <source>
        <dbReference type="RuleBase" id="RU000682"/>
    </source>
</evidence>
<evidence type="ECO:0000256" key="12">
    <source>
        <dbReference type="SAM" id="MobiDB-lite"/>
    </source>
</evidence>
<dbReference type="OrthoDB" id="10068367at2759"/>
<feature type="region of interest" description="Disordered" evidence="12">
    <location>
        <begin position="88"/>
        <end position="216"/>
    </location>
</feature>
<evidence type="ECO:0000256" key="6">
    <source>
        <dbReference type="ARBA" id="ARBA00023125"/>
    </source>
</evidence>
<dbReference type="InterPro" id="IPR009057">
    <property type="entry name" value="Homeodomain-like_sf"/>
</dbReference>
<evidence type="ECO:0000256" key="1">
    <source>
        <dbReference type="ARBA" id="ARBA00004123"/>
    </source>
</evidence>
<dbReference type="InterPro" id="IPR050453">
    <property type="entry name" value="LIM_Homeobox_TF"/>
</dbReference>
<feature type="compositionally biased region" description="Polar residues" evidence="12">
    <location>
        <begin position="434"/>
        <end position="460"/>
    </location>
</feature>
<evidence type="ECO:0000256" key="5">
    <source>
        <dbReference type="ARBA" id="ARBA00023038"/>
    </source>
</evidence>
<keyword evidence="4 10" id="KW-0862">Zinc</keyword>
<evidence type="ECO:0000256" key="4">
    <source>
        <dbReference type="ARBA" id="ARBA00022833"/>
    </source>
</evidence>
<dbReference type="FunFam" id="2.10.110.10:FF:000046">
    <property type="entry name" value="LIM/homeobox protein Lhx1"/>
    <property type="match status" value="1"/>
</dbReference>
<evidence type="ECO:0000313" key="16">
    <source>
        <dbReference type="Proteomes" id="UP000285301"/>
    </source>
</evidence>
<keyword evidence="6 9" id="KW-0238">DNA-binding</keyword>
<dbReference type="PROSITE" id="PS00478">
    <property type="entry name" value="LIM_DOMAIN_1"/>
    <property type="match status" value="1"/>
</dbReference>
<protein>
    <submittedName>
        <fullName evidence="15">LIM/homeobox protein Lhx1-like protein</fullName>
    </submittedName>
</protein>
<dbReference type="GO" id="GO:0008270">
    <property type="term" value="F:zinc ion binding"/>
    <property type="evidence" value="ECO:0007669"/>
    <property type="project" value="InterPro"/>
</dbReference>
<dbReference type="SMART" id="SM00132">
    <property type="entry name" value="LIM"/>
    <property type="match status" value="1"/>
</dbReference>
<dbReference type="STRING" id="1965070.A0A3S4RHA6"/>
<evidence type="ECO:0000256" key="10">
    <source>
        <dbReference type="PROSITE-ProRule" id="PRU00125"/>
    </source>
</evidence>
<organism evidence="15 16">
    <name type="scientific">Dinothrombium tinctorium</name>
    <dbReference type="NCBI Taxonomy" id="1965070"/>
    <lineage>
        <taxon>Eukaryota</taxon>
        <taxon>Metazoa</taxon>
        <taxon>Ecdysozoa</taxon>
        <taxon>Arthropoda</taxon>
        <taxon>Chelicerata</taxon>
        <taxon>Arachnida</taxon>
        <taxon>Acari</taxon>
        <taxon>Acariformes</taxon>
        <taxon>Trombidiformes</taxon>
        <taxon>Prostigmata</taxon>
        <taxon>Anystina</taxon>
        <taxon>Parasitengona</taxon>
        <taxon>Trombidioidea</taxon>
        <taxon>Trombidiidae</taxon>
        <taxon>Dinothrombium</taxon>
    </lineage>
</organism>
<feature type="DNA-binding region" description="Homeobox" evidence="9">
    <location>
        <begin position="210"/>
        <end position="269"/>
    </location>
</feature>
<keyword evidence="3" id="KW-0677">Repeat</keyword>
<feature type="compositionally biased region" description="Low complexity" evidence="12">
    <location>
        <begin position="152"/>
        <end position="167"/>
    </location>
</feature>
<dbReference type="Gene3D" id="1.10.10.60">
    <property type="entry name" value="Homeodomain-like"/>
    <property type="match status" value="1"/>
</dbReference>
<feature type="region of interest" description="Disordered" evidence="12">
    <location>
        <begin position="341"/>
        <end position="460"/>
    </location>
</feature>
<dbReference type="InterPro" id="IPR001356">
    <property type="entry name" value="HD"/>
</dbReference>
<dbReference type="PROSITE" id="PS00027">
    <property type="entry name" value="HOMEOBOX_1"/>
    <property type="match status" value="1"/>
</dbReference>
<dbReference type="GO" id="GO:0000981">
    <property type="term" value="F:DNA-binding transcription factor activity, RNA polymerase II-specific"/>
    <property type="evidence" value="ECO:0007669"/>
    <property type="project" value="InterPro"/>
</dbReference>
<dbReference type="InterPro" id="IPR017970">
    <property type="entry name" value="Homeobox_CS"/>
</dbReference>
<dbReference type="EMBL" id="NCKU01000288">
    <property type="protein sequence ID" value="RWS16154.1"/>
    <property type="molecule type" value="Genomic_DNA"/>
</dbReference>
<comment type="subcellular location">
    <subcellularLocation>
        <location evidence="1 9 11">Nucleus</location>
    </subcellularLocation>
</comment>
<dbReference type="SUPFAM" id="SSF46689">
    <property type="entry name" value="Homeodomain-like"/>
    <property type="match status" value="1"/>
</dbReference>
<keyword evidence="5 10" id="KW-0440">LIM domain</keyword>
<evidence type="ECO:0000256" key="2">
    <source>
        <dbReference type="ARBA" id="ARBA00022723"/>
    </source>
</evidence>
<evidence type="ECO:0000313" key="15">
    <source>
        <dbReference type="EMBL" id="RWS16154.1"/>
    </source>
</evidence>
<proteinExistence type="predicted"/>
<evidence type="ECO:0000256" key="7">
    <source>
        <dbReference type="ARBA" id="ARBA00023155"/>
    </source>
</evidence>
<feature type="domain" description="Homeobox" evidence="14">
    <location>
        <begin position="208"/>
        <end position="268"/>
    </location>
</feature>
<dbReference type="PROSITE" id="PS50023">
    <property type="entry name" value="LIM_DOMAIN_2"/>
    <property type="match status" value="1"/>
</dbReference>
<dbReference type="SUPFAM" id="SSF57716">
    <property type="entry name" value="Glucocorticoid receptor-like (DNA-binding domain)"/>
    <property type="match status" value="1"/>
</dbReference>
<keyword evidence="16" id="KW-1185">Reference proteome</keyword>
<dbReference type="GO" id="GO:0000977">
    <property type="term" value="F:RNA polymerase II transcription regulatory region sequence-specific DNA binding"/>
    <property type="evidence" value="ECO:0007669"/>
    <property type="project" value="TreeGrafter"/>
</dbReference>
<dbReference type="Gene3D" id="2.10.110.10">
    <property type="entry name" value="Cysteine Rich Protein"/>
    <property type="match status" value="1"/>
</dbReference>
<evidence type="ECO:0000256" key="8">
    <source>
        <dbReference type="ARBA" id="ARBA00023242"/>
    </source>
</evidence>
<reference evidence="15 16" key="1">
    <citation type="journal article" date="2018" name="Gigascience">
        <title>Genomes of trombidid mites reveal novel predicted allergens and laterally-transferred genes associated with secondary metabolism.</title>
        <authorList>
            <person name="Dong X."/>
            <person name="Chaisiri K."/>
            <person name="Xia D."/>
            <person name="Armstrong S.D."/>
            <person name="Fang Y."/>
            <person name="Donnelly M.J."/>
            <person name="Kadowaki T."/>
            <person name="McGarry J.W."/>
            <person name="Darby A.C."/>
            <person name="Makepeace B.L."/>
        </authorList>
    </citation>
    <scope>NUCLEOTIDE SEQUENCE [LARGE SCALE GENOMIC DNA]</scope>
    <source>
        <strain evidence="15">UoL-WK</strain>
    </source>
</reference>
<evidence type="ECO:0000256" key="9">
    <source>
        <dbReference type="PROSITE-ProRule" id="PRU00108"/>
    </source>
</evidence>
<keyword evidence="7 9" id="KW-0371">Homeobox</keyword>
<accession>A0A3S4RHA6</accession>
<gene>
    <name evidence="15" type="ORF">B4U79_07800</name>
</gene>
<dbReference type="PROSITE" id="PS50071">
    <property type="entry name" value="HOMEOBOX_2"/>
    <property type="match status" value="1"/>
</dbReference>
<sequence>MYTDRDICTDIRNAVLPSPESSCAGCLQGIVPTDLVRRARNKVFHLKCFTCLVCRKQLSTGEELYILDENRFICKEDYLASRHNQVLTGGSPVEPDLDDSIVSPPESDHLIGDSDRDDDQILGNGPQIPGLGSMSAISHLSNGPGGGATGLSSKSSPMSASSSISDSGANGNGDTLSAASPNSNPSNNSNNNSSGNNVGNNDENTPGTKRRGPRTTIKAKQLETLKAAFAATPKPTRHIREQLAQETGLNMRVIQVWFQNRRSKERRMKQLSSLGARRHFFRSPRRAMRPLRPGLSHDGLEDSPEMVAGPNSTFGYFSESSNPGEFNYGHSQHHGPAFYDFFPGQQGPNNSDGPAGIGQFPQIGNPGGSGNAPPNAPALHDGGSGIHPPGLGADAPFMGGGHGAHVDLMGSQQRSSPSVDGVLNLPPLTPDTYGRSSSDSSHTTFATTISHPPISETSVW</sequence>
<dbReference type="PANTHER" id="PTHR24208:SF105">
    <property type="entry name" value="DLIM1"/>
    <property type="match status" value="1"/>
</dbReference>
<dbReference type="CDD" id="cd00086">
    <property type="entry name" value="homeodomain"/>
    <property type="match status" value="1"/>
</dbReference>
<dbReference type="GO" id="GO:0005634">
    <property type="term" value="C:nucleus"/>
    <property type="evidence" value="ECO:0007669"/>
    <property type="project" value="UniProtKB-SubCell"/>
</dbReference>
<dbReference type="PANTHER" id="PTHR24208">
    <property type="entry name" value="LIM/HOMEOBOX PROTEIN LHX"/>
    <property type="match status" value="1"/>
</dbReference>
<dbReference type="AlphaFoldDB" id="A0A3S4RHA6"/>
<feature type="domain" description="LIM zinc-binding" evidence="13">
    <location>
        <begin position="21"/>
        <end position="84"/>
    </location>
</feature>
<dbReference type="Pfam" id="PF00412">
    <property type="entry name" value="LIM"/>
    <property type="match status" value="1"/>
</dbReference>
<evidence type="ECO:0000256" key="3">
    <source>
        <dbReference type="ARBA" id="ARBA00022737"/>
    </source>
</evidence>
<keyword evidence="2 10" id="KW-0479">Metal-binding</keyword>
<comment type="caution">
    <text evidence="15">The sequence shown here is derived from an EMBL/GenBank/DDBJ whole genome shotgun (WGS) entry which is preliminary data.</text>
</comment>
<keyword evidence="8 9" id="KW-0539">Nucleus</keyword>
<evidence type="ECO:0000259" key="14">
    <source>
        <dbReference type="PROSITE" id="PS50071"/>
    </source>
</evidence>
<name>A0A3S4RHA6_9ACAR</name>
<dbReference type="InterPro" id="IPR049619">
    <property type="entry name" value="Lhx1/5_LIM2"/>
</dbReference>
<dbReference type="FunFam" id="1.10.10.60:FF:000075">
    <property type="entry name" value="LIM/homeobox protein Lhx1"/>
    <property type="match status" value="1"/>
</dbReference>
<dbReference type="CDD" id="cd09375">
    <property type="entry name" value="LIM2_Lhx1_Lhx5"/>
    <property type="match status" value="1"/>
</dbReference>
<dbReference type="GO" id="GO:0030182">
    <property type="term" value="P:neuron differentiation"/>
    <property type="evidence" value="ECO:0007669"/>
    <property type="project" value="TreeGrafter"/>
</dbReference>
<dbReference type="Pfam" id="PF00046">
    <property type="entry name" value="Homeodomain"/>
    <property type="match status" value="1"/>
</dbReference>
<feature type="compositionally biased region" description="Low complexity" evidence="12">
    <location>
        <begin position="177"/>
        <end position="207"/>
    </location>
</feature>
<dbReference type="InterPro" id="IPR001781">
    <property type="entry name" value="Znf_LIM"/>
</dbReference>
<dbReference type="SMART" id="SM00389">
    <property type="entry name" value="HOX"/>
    <property type="match status" value="1"/>
</dbReference>
<evidence type="ECO:0000259" key="13">
    <source>
        <dbReference type="PROSITE" id="PS50023"/>
    </source>
</evidence>